<dbReference type="eggNOG" id="COG0180">
    <property type="taxonomic scope" value="Bacteria"/>
</dbReference>
<dbReference type="Gene3D" id="3.40.50.620">
    <property type="entry name" value="HUPs"/>
    <property type="match status" value="1"/>
</dbReference>
<dbReference type="PANTHER" id="PTHR43766:SF1">
    <property type="entry name" value="TRYPTOPHAN--TRNA LIGASE, MITOCHONDRIAL"/>
    <property type="match status" value="1"/>
</dbReference>
<dbReference type="NCBIfam" id="TIGR00233">
    <property type="entry name" value="trpS"/>
    <property type="match status" value="1"/>
</dbReference>
<dbReference type="AlphaFoldDB" id="D9QRP9"/>
<reference evidence="10 11" key="1">
    <citation type="journal article" date="2010" name="Stand. Genomic Sci.">
        <title>Complete genome sequence of Acetohalobium arabaticum type strain (Z-7288).</title>
        <authorList>
            <person name="Sikorski J."/>
            <person name="Lapidus A."/>
            <person name="Chertkov O."/>
            <person name="Lucas S."/>
            <person name="Copeland A."/>
            <person name="Glavina Del Rio T."/>
            <person name="Nolan M."/>
            <person name="Tice H."/>
            <person name="Cheng J.F."/>
            <person name="Han C."/>
            <person name="Brambilla E."/>
            <person name="Pitluck S."/>
            <person name="Liolios K."/>
            <person name="Ivanova N."/>
            <person name="Mavromatis K."/>
            <person name="Mikhailova N."/>
            <person name="Pati A."/>
            <person name="Bruce D."/>
            <person name="Detter C."/>
            <person name="Tapia R."/>
            <person name="Goodwin L."/>
            <person name="Chen A."/>
            <person name="Palaniappan K."/>
            <person name="Land M."/>
            <person name="Hauser L."/>
            <person name="Chang Y.J."/>
            <person name="Jeffries C.D."/>
            <person name="Rohde M."/>
            <person name="Goker M."/>
            <person name="Spring S."/>
            <person name="Woyke T."/>
            <person name="Bristow J."/>
            <person name="Eisen J.A."/>
            <person name="Markowitz V."/>
            <person name="Hugenholtz P."/>
            <person name="Kyrpides N.C."/>
            <person name="Klenk H.P."/>
        </authorList>
    </citation>
    <scope>NUCLEOTIDE SEQUENCE [LARGE SCALE GENOMIC DNA]</scope>
    <source>
        <strain evidence="11">ATCC 49924 / DSM 5501 / Z-7288</strain>
    </source>
</reference>
<dbReference type="EC" id="6.1.1.2" evidence="8"/>
<dbReference type="OrthoDB" id="9801042at2"/>
<dbReference type="PROSITE" id="PS00178">
    <property type="entry name" value="AA_TRNA_LIGASE_I"/>
    <property type="match status" value="1"/>
</dbReference>
<evidence type="ECO:0000313" key="11">
    <source>
        <dbReference type="Proteomes" id="UP000001661"/>
    </source>
</evidence>
<comment type="subunit">
    <text evidence="8">Homodimer.</text>
</comment>
<dbReference type="InterPro" id="IPR002306">
    <property type="entry name" value="Trp-tRNA-ligase"/>
</dbReference>
<gene>
    <name evidence="8" type="primary">trpS</name>
    <name evidence="10" type="ordered locus">Acear_1685</name>
</gene>
<comment type="function">
    <text evidence="8">Catalyzes the attachment of tryptophan to tRNA(Trp).</text>
</comment>
<evidence type="ECO:0000313" key="10">
    <source>
        <dbReference type="EMBL" id="ADL13190.1"/>
    </source>
</evidence>
<evidence type="ECO:0000256" key="8">
    <source>
        <dbReference type="HAMAP-Rule" id="MF_00140"/>
    </source>
</evidence>
<feature type="binding site" evidence="8">
    <location>
        <begin position="12"/>
        <end position="14"/>
    </location>
    <ligand>
        <name>ATP</name>
        <dbReference type="ChEBI" id="CHEBI:30616"/>
    </ligand>
</feature>
<comment type="subcellular location">
    <subcellularLocation>
        <location evidence="8">Cytoplasm</location>
    </subcellularLocation>
</comment>
<feature type="binding site" evidence="8">
    <location>
        <position position="189"/>
    </location>
    <ligand>
        <name>ATP</name>
        <dbReference type="ChEBI" id="CHEBI:30616"/>
    </ligand>
</feature>
<dbReference type="RefSeq" id="WP_013278635.1">
    <property type="nucleotide sequence ID" value="NC_014378.1"/>
</dbReference>
<keyword evidence="6 8" id="KW-0030">Aminoacyl-tRNA synthetase</keyword>
<dbReference type="InterPro" id="IPR024109">
    <property type="entry name" value="Trp-tRNA-ligase_bac-type"/>
</dbReference>
<dbReference type="STRING" id="574087.Acear_1685"/>
<comment type="similarity">
    <text evidence="1 8 9">Belongs to the class-I aminoacyl-tRNA synthetase family.</text>
</comment>
<protein>
    <recommendedName>
        <fullName evidence="8">Tryptophan--tRNA ligase</fullName>
        <ecNumber evidence="8">6.1.1.2</ecNumber>
    </recommendedName>
    <alternativeName>
        <fullName evidence="8">Tryptophanyl-tRNA synthetase</fullName>
        <shortName evidence="8">TrpRS</shortName>
    </alternativeName>
</protein>
<dbReference type="PANTHER" id="PTHR43766">
    <property type="entry name" value="TRYPTOPHAN--TRNA LIGASE, MITOCHONDRIAL"/>
    <property type="match status" value="1"/>
</dbReference>
<evidence type="ECO:0000256" key="3">
    <source>
        <dbReference type="ARBA" id="ARBA00022741"/>
    </source>
</evidence>
<evidence type="ECO:0000256" key="2">
    <source>
        <dbReference type="ARBA" id="ARBA00022598"/>
    </source>
</evidence>
<dbReference type="FunFam" id="1.10.240.10:FF:000005">
    <property type="entry name" value="Tryptophan--tRNA ligase"/>
    <property type="match status" value="1"/>
</dbReference>
<dbReference type="GO" id="GO:0005829">
    <property type="term" value="C:cytosol"/>
    <property type="evidence" value="ECO:0007669"/>
    <property type="project" value="TreeGrafter"/>
</dbReference>
<dbReference type="InterPro" id="IPR002305">
    <property type="entry name" value="aa-tRNA-synth_Ic"/>
</dbReference>
<keyword evidence="4 8" id="KW-0067">ATP-binding</keyword>
<dbReference type="GO" id="GO:0006436">
    <property type="term" value="P:tryptophanyl-tRNA aminoacylation"/>
    <property type="evidence" value="ECO:0007669"/>
    <property type="project" value="UniProtKB-UniRule"/>
</dbReference>
<dbReference type="SUPFAM" id="SSF52374">
    <property type="entry name" value="Nucleotidylyl transferase"/>
    <property type="match status" value="1"/>
</dbReference>
<evidence type="ECO:0000256" key="4">
    <source>
        <dbReference type="ARBA" id="ARBA00022840"/>
    </source>
</evidence>
<keyword evidence="2 8" id="KW-0436">Ligase</keyword>
<dbReference type="HOGENOM" id="CLU_029244_0_0_9"/>
<feature type="binding site" evidence="8">
    <location>
        <begin position="151"/>
        <end position="153"/>
    </location>
    <ligand>
        <name>ATP</name>
        <dbReference type="ChEBI" id="CHEBI:30616"/>
    </ligand>
</feature>
<dbReference type="InterPro" id="IPR001412">
    <property type="entry name" value="aa-tRNA-synth_I_CS"/>
</dbReference>
<keyword evidence="8" id="KW-0963">Cytoplasm</keyword>
<feature type="short sequence motif" description="'KMSKS' region" evidence="8">
    <location>
        <begin position="196"/>
        <end position="200"/>
    </location>
</feature>
<organism evidence="10 11">
    <name type="scientific">Acetohalobium arabaticum (strain ATCC 49924 / DSM 5501 / Z-7288)</name>
    <dbReference type="NCBI Taxonomy" id="574087"/>
    <lineage>
        <taxon>Bacteria</taxon>
        <taxon>Bacillati</taxon>
        <taxon>Bacillota</taxon>
        <taxon>Clostridia</taxon>
        <taxon>Halanaerobiales</taxon>
        <taxon>Halobacteroidaceae</taxon>
        <taxon>Acetohalobium</taxon>
    </lineage>
</organism>
<dbReference type="GO" id="GO:0005524">
    <property type="term" value="F:ATP binding"/>
    <property type="evidence" value="ECO:0007669"/>
    <property type="project" value="UniProtKB-UniRule"/>
</dbReference>
<proteinExistence type="inferred from homology"/>
<comment type="catalytic activity">
    <reaction evidence="7 8">
        <text>tRNA(Trp) + L-tryptophan + ATP = L-tryptophyl-tRNA(Trp) + AMP + diphosphate + H(+)</text>
        <dbReference type="Rhea" id="RHEA:24080"/>
        <dbReference type="Rhea" id="RHEA-COMP:9671"/>
        <dbReference type="Rhea" id="RHEA-COMP:9705"/>
        <dbReference type="ChEBI" id="CHEBI:15378"/>
        <dbReference type="ChEBI" id="CHEBI:30616"/>
        <dbReference type="ChEBI" id="CHEBI:33019"/>
        <dbReference type="ChEBI" id="CHEBI:57912"/>
        <dbReference type="ChEBI" id="CHEBI:78442"/>
        <dbReference type="ChEBI" id="CHEBI:78535"/>
        <dbReference type="ChEBI" id="CHEBI:456215"/>
        <dbReference type="EC" id="6.1.1.2"/>
    </reaction>
</comment>
<accession>D9QRP9</accession>
<keyword evidence="3 8" id="KW-0547">Nucleotide-binding</keyword>
<dbReference type="InterPro" id="IPR014729">
    <property type="entry name" value="Rossmann-like_a/b/a_fold"/>
</dbReference>
<dbReference type="CDD" id="cd00806">
    <property type="entry name" value="TrpRS_core"/>
    <property type="match status" value="1"/>
</dbReference>
<keyword evidence="5 8" id="KW-0648">Protein biosynthesis</keyword>
<evidence type="ECO:0000256" key="6">
    <source>
        <dbReference type="ARBA" id="ARBA00023146"/>
    </source>
</evidence>
<dbReference type="GO" id="GO:0004830">
    <property type="term" value="F:tryptophan-tRNA ligase activity"/>
    <property type="evidence" value="ECO:0007669"/>
    <property type="project" value="UniProtKB-UniRule"/>
</dbReference>
<dbReference type="EMBL" id="CP002105">
    <property type="protein sequence ID" value="ADL13190.1"/>
    <property type="molecule type" value="Genomic_DNA"/>
</dbReference>
<evidence type="ECO:0000256" key="9">
    <source>
        <dbReference type="RuleBase" id="RU363036"/>
    </source>
</evidence>
<dbReference type="Pfam" id="PF00579">
    <property type="entry name" value="tRNA-synt_1b"/>
    <property type="match status" value="1"/>
</dbReference>
<sequence length="328" mass="37441">MATKGRIFSGMRPTGKLHLGHLIGVLNNWKDLQDDYDCTFGVVDWHALTTKYDQTEDIKQNRREMVIDWISAGIDPDKSIIYVQSDIPEIAELHLLLSMLVSVSRLERLPTYKDQVRELEVKDSVPFGLLEYPILMAADILIHKADTIPVGEDQLPHIEITREIARRFNHLYGETFPEPEPKLGEVPKLLGLDGRKMSKSYGNAIYLADEKEEIGDKVNQMVTDPERIRLDDPGHPEVCSVYDYHGIFNSEEVDEIKVNCKNADLGCRDCKVRLTEVLTDYLADIHKKRAELEENPEMIDEILAEGAQEARKRTKETIKEVRAAMNLS</sequence>
<feature type="binding site" evidence="8">
    <location>
        <position position="139"/>
    </location>
    <ligand>
        <name>L-tryptophan</name>
        <dbReference type="ChEBI" id="CHEBI:57912"/>
    </ligand>
</feature>
<feature type="short sequence motif" description="'HIGH' region" evidence="8">
    <location>
        <begin position="13"/>
        <end position="21"/>
    </location>
</feature>
<keyword evidence="11" id="KW-1185">Reference proteome</keyword>
<dbReference type="KEGG" id="aar:Acear_1685"/>
<dbReference type="Proteomes" id="UP000001661">
    <property type="component" value="Chromosome"/>
</dbReference>
<evidence type="ECO:0000256" key="5">
    <source>
        <dbReference type="ARBA" id="ARBA00022917"/>
    </source>
</evidence>
<name>D9QRP9_ACEAZ</name>
<feature type="binding site" evidence="8">
    <location>
        <begin position="20"/>
        <end position="21"/>
    </location>
    <ligand>
        <name>ATP</name>
        <dbReference type="ChEBI" id="CHEBI:30616"/>
    </ligand>
</feature>
<evidence type="ECO:0000256" key="1">
    <source>
        <dbReference type="ARBA" id="ARBA00005594"/>
    </source>
</evidence>
<dbReference type="Gene3D" id="1.10.240.10">
    <property type="entry name" value="Tyrosyl-Transfer RNA Synthetase"/>
    <property type="match status" value="1"/>
</dbReference>
<dbReference type="PRINTS" id="PR01039">
    <property type="entry name" value="TRNASYNTHTRP"/>
</dbReference>
<evidence type="ECO:0000256" key="7">
    <source>
        <dbReference type="ARBA" id="ARBA00049929"/>
    </source>
</evidence>
<dbReference type="InterPro" id="IPR050203">
    <property type="entry name" value="Trp-tRNA_synthetase"/>
</dbReference>
<dbReference type="HAMAP" id="MF_00140_B">
    <property type="entry name" value="Trp_tRNA_synth_B"/>
    <property type="match status" value="1"/>
</dbReference>
<feature type="binding site" evidence="8">
    <location>
        <begin position="196"/>
        <end position="200"/>
    </location>
    <ligand>
        <name>ATP</name>
        <dbReference type="ChEBI" id="CHEBI:30616"/>
    </ligand>
</feature>